<evidence type="ECO:0000313" key="3">
    <source>
        <dbReference type="Proteomes" id="UP000648801"/>
    </source>
</evidence>
<accession>A0A916W604</accession>
<dbReference type="Pfam" id="PF13826">
    <property type="entry name" value="Monooxy_af470-like"/>
    <property type="match status" value="1"/>
</dbReference>
<comment type="caution">
    <text evidence="2">The sequence shown here is derived from an EMBL/GenBank/DDBJ whole genome shotgun (WGS) entry which is preliminary data.</text>
</comment>
<dbReference type="InterPro" id="IPR025444">
    <property type="entry name" value="Monooxy_af470"/>
</dbReference>
<reference evidence="2" key="2">
    <citation type="submission" date="2020-09" db="EMBL/GenBank/DDBJ databases">
        <authorList>
            <person name="Sun Q."/>
            <person name="Zhou Y."/>
        </authorList>
    </citation>
    <scope>NUCLEOTIDE SEQUENCE</scope>
    <source>
        <strain evidence="2">CGMCC 1.15447</strain>
    </source>
</reference>
<name>A0A916W604_9BACT</name>
<evidence type="ECO:0000256" key="1">
    <source>
        <dbReference type="SAM" id="MobiDB-lite"/>
    </source>
</evidence>
<keyword evidence="3" id="KW-1185">Reference proteome</keyword>
<dbReference type="Proteomes" id="UP000648801">
    <property type="component" value="Unassembled WGS sequence"/>
</dbReference>
<reference evidence="2" key="1">
    <citation type="journal article" date="2014" name="Int. J. Syst. Evol. Microbiol.">
        <title>Complete genome sequence of Corynebacterium casei LMG S-19264T (=DSM 44701T), isolated from a smear-ripened cheese.</title>
        <authorList>
            <consortium name="US DOE Joint Genome Institute (JGI-PGF)"/>
            <person name="Walter F."/>
            <person name="Albersmeier A."/>
            <person name="Kalinowski J."/>
            <person name="Ruckert C."/>
        </authorList>
    </citation>
    <scope>NUCLEOTIDE SEQUENCE</scope>
    <source>
        <strain evidence="2">CGMCC 1.15447</strain>
    </source>
</reference>
<feature type="region of interest" description="Disordered" evidence="1">
    <location>
        <begin position="147"/>
        <end position="182"/>
    </location>
</feature>
<dbReference type="AlphaFoldDB" id="A0A916W604"/>
<organism evidence="2 3">
    <name type="scientific">Edaphobacter acidisoli</name>
    <dbReference type="NCBI Taxonomy" id="2040573"/>
    <lineage>
        <taxon>Bacteria</taxon>
        <taxon>Pseudomonadati</taxon>
        <taxon>Acidobacteriota</taxon>
        <taxon>Terriglobia</taxon>
        <taxon>Terriglobales</taxon>
        <taxon>Acidobacteriaceae</taxon>
        <taxon>Edaphobacter</taxon>
    </lineage>
</organism>
<protein>
    <recommendedName>
        <fullName evidence="4">DUF4188 domain-containing protein</fullName>
    </recommendedName>
</protein>
<evidence type="ECO:0008006" key="4">
    <source>
        <dbReference type="Google" id="ProtNLM"/>
    </source>
</evidence>
<evidence type="ECO:0000313" key="2">
    <source>
        <dbReference type="EMBL" id="GGA69029.1"/>
    </source>
</evidence>
<gene>
    <name evidence="2" type="ORF">GCM10011507_20620</name>
</gene>
<dbReference type="EMBL" id="BMJB01000001">
    <property type="protein sequence ID" value="GGA69029.1"/>
    <property type="molecule type" value="Genomic_DNA"/>
</dbReference>
<proteinExistence type="predicted"/>
<sequence>MPAKVNRQTVDLSAYPDLVVIYLGMRVKRLTGLKTLIGQGPEIAKSVEARPDGLLLHENFLFSLFPTHAGMRQYWRDLDSLLRWTRSEPHRIWWTNFLKDSGGTGFWHETYLRKGGMEGVYVDVPVKIGFMHFAPIVPARGPMFSAAHRASQSQPGDLKPAISEEELYSTESERSSRSVSGQ</sequence>
<dbReference type="RefSeq" id="WP_188759210.1">
    <property type="nucleotide sequence ID" value="NZ_BMJB01000001.1"/>
</dbReference>